<dbReference type="EMBL" id="JAUHPV010000002">
    <property type="protein sequence ID" value="MDN4472339.1"/>
    <property type="molecule type" value="Genomic_DNA"/>
</dbReference>
<dbReference type="Gene3D" id="3.30.450.150">
    <property type="entry name" value="Haem-degrading domain"/>
    <property type="match status" value="1"/>
</dbReference>
<dbReference type="PANTHER" id="PTHR28255">
    <property type="match status" value="1"/>
</dbReference>
<accession>A0ABT8G0V3</accession>
<gene>
    <name evidence="2" type="ORF">QQX04_04960</name>
</gene>
<dbReference type="HAMAP" id="MF_00761">
    <property type="entry name" value="UPF0303"/>
    <property type="match status" value="1"/>
</dbReference>
<keyword evidence="3" id="KW-1185">Reference proteome</keyword>
<comment type="caution">
    <text evidence="2">The sequence shown here is derived from an EMBL/GenBank/DDBJ whole genome shotgun (WGS) entry which is preliminary data.</text>
</comment>
<proteinExistence type="inferred from homology"/>
<dbReference type="SUPFAM" id="SSF143744">
    <property type="entry name" value="GlcG-like"/>
    <property type="match status" value="1"/>
</dbReference>
<dbReference type="Proteomes" id="UP001172738">
    <property type="component" value="Unassembled WGS sequence"/>
</dbReference>
<organism evidence="2 3">
    <name type="scientific">Demequina zhanjiangensis</name>
    <dbReference type="NCBI Taxonomy" id="3051659"/>
    <lineage>
        <taxon>Bacteria</taxon>
        <taxon>Bacillati</taxon>
        <taxon>Actinomycetota</taxon>
        <taxon>Actinomycetes</taxon>
        <taxon>Micrococcales</taxon>
        <taxon>Demequinaceae</taxon>
        <taxon>Demequina</taxon>
    </lineage>
</organism>
<dbReference type="Pfam" id="PF03928">
    <property type="entry name" value="HbpS-like"/>
    <property type="match status" value="1"/>
</dbReference>
<evidence type="ECO:0000313" key="2">
    <source>
        <dbReference type="EMBL" id="MDN4472339.1"/>
    </source>
</evidence>
<dbReference type="RefSeq" id="WP_301126808.1">
    <property type="nucleotide sequence ID" value="NZ_JAUHPV010000002.1"/>
</dbReference>
<evidence type="ECO:0000256" key="1">
    <source>
        <dbReference type="HAMAP-Rule" id="MF_00761"/>
    </source>
</evidence>
<evidence type="ECO:0000313" key="3">
    <source>
        <dbReference type="Proteomes" id="UP001172738"/>
    </source>
</evidence>
<name>A0ABT8G0V3_9MICO</name>
<dbReference type="InterPro" id="IPR005624">
    <property type="entry name" value="PduO/GlcC-like"/>
</dbReference>
<protein>
    <recommendedName>
        <fullName evidence="1">UPF0303 protein QQX04_04960</fullName>
    </recommendedName>
</protein>
<dbReference type="PANTHER" id="PTHR28255:SF1">
    <property type="entry name" value="UPF0303 PROTEIN YBR137W"/>
    <property type="match status" value="1"/>
</dbReference>
<dbReference type="NCBIfam" id="NF002696">
    <property type="entry name" value="PRK02487.1-5"/>
    <property type="match status" value="1"/>
</dbReference>
<sequence length="163" mass="17821">MPHTHQDLAAQVAALREQESSLALTRFTHDDAWALGSWIVERGRAESLGITVDIRKGDQQVFHVALAGTTPDNDDWIARKIRTVRRFETSSLIVGRSHAAKGRDFNDTTKLPFTEYVAHGGCVPVLIDGVGMVGTLTVSGLAQQDDHALAVEALQWLKARPAQ</sequence>
<dbReference type="InterPro" id="IPR010371">
    <property type="entry name" value="YBR137W-like"/>
</dbReference>
<dbReference type="PIRSF" id="PIRSF008757">
    <property type="entry name" value="UCP008757"/>
    <property type="match status" value="1"/>
</dbReference>
<comment type="similarity">
    <text evidence="1">Belongs to the UPF0303 family.</text>
</comment>
<reference evidence="2" key="1">
    <citation type="submission" date="2023-06" db="EMBL/GenBank/DDBJ databases">
        <title>SYSU T00b26.</title>
        <authorList>
            <person name="Gao L."/>
            <person name="Fang B.-Z."/>
            <person name="Li W.-J."/>
        </authorList>
    </citation>
    <scope>NUCLEOTIDE SEQUENCE</scope>
    <source>
        <strain evidence="2">SYSU T00b26</strain>
    </source>
</reference>
<dbReference type="InterPro" id="IPR038084">
    <property type="entry name" value="PduO/GlcC-like_sf"/>
</dbReference>